<evidence type="ECO:0000313" key="13">
    <source>
        <dbReference type="EMBL" id="SHN72798.1"/>
    </source>
</evidence>
<comment type="subunit">
    <text evidence="2">Homotrimer.</text>
</comment>
<keyword evidence="8" id="KW-0626">Porin</keyword>
<evidence type="ECO:0000256" key="4">
    <source>
        <dbReference type="ARBA" id="ARBA00022452"/>
    </source>
</evidence>
<sequence>MKRTFITAAAILAFAAPAAHADELTDVQAQAKQLREQMTKRLADLEKRQKALEAQQKAVPTISPVDAMAADLPYKAAVKAKPVENDDICVKGICVYGNFDMGFASQTHGAPYSAFAGGPLDYAIQKNSSGSYSGVAANLMSTSFIGLRGKQEIGDNLYAVFNLQTLFNPASGMNANGTGSLVQNNGLGGATTIGTLTNAYGDSSKGGQLFNNAAYFGISSPTYGTFTMGRQSSLTSDLVVNYDALSGSNAWSLITYEGATGGGGVTENRILDNSYEYRLNVGPVRLAAEAQLRNGGNSATGNAFLGDVGFDYMGFSMDVVGGKVYDALSVGAPLSSSQVGALTTSQSTGTNPITGTAITCSLGCMSGTISDDTIFQIAARYTIGPWKFYGGYEHLWFDNPNNPLSPGAFAQGGYNLAYVNNNNYLSTRNQDAFWVGVKYAITPALDIIGSYYGIRQHFFQQGASPGTAVFANTPGGAANLGSVAAQQAACAANSASQSNCNGGEDMVSLVVDWRFARHVDVFAGVAYSQRNGGLANGFATSNNNGLATTTTGTTVGVSGICATCATTVSSWNPGVGLRYQF</sequence>
<dbReference type="GO" id="GO:0006811">
    <property type="term" value="P:monoatomic ion transport"/>
    <property type="evidence" value="ECO:0007669"/>
    <property type="project" value="UniProtKB-KW"/>
</dbReference>
<evidence type="ECO:0000256" key="8">
    <source>
        <dbReference type="ARBA" id="ARBA00023114"/>
    </source>
</evidence>
<dbReference type="CDD" id="cd00342">
    <property type="entry name" value="gram_neg_porins"/>
    <property type="match status" value="1"/>
</dbReference>
<keyword evidence="14" id="KW-1185">Reference proteome</keyword>
<keyword evidence="10" id="KW-0998">Cell outer membrane</keyword>
<accession>A0A1M7TQ65</accession>
<evidence type="ECO:0000256" key="3">
    <source>
        <dbReference type="ARBA" id="ARBA00022448"/>
    </source>
</evidence>
<dbReference type="GO" id="GO:0009279">
    <property type="term" value="C:cell outer membrane"/>
    <property type="evidence" value="ECO:0007669"/>
    <property type="project" value="UniProtKB-SubCell"/>
</dbReference>
<dbReference type="InterPro" id="IPR033900">
    <property type="entry name" value="Gram_neg_porin_domain"/>
</dbReference>
<evidence type="ECO:0000256" key="9">
    <source>
        <dbReference type="ARBA" id="ARBA00023136"/>
    </source>
</evidence>
<evidence type="ECO:0000313" key="14">
    <source>
        <dbReference type="Proteomes" id="UP000184096"/>
    </source>
</evidence>
<evidence type="ECO:0000256" key="2">
    <source>
        <dbReference type="ARBA" id="ARBA00011233"/>
    </source>
</evidence>
<evidence type="ECO:0000256" key="11">
    <source>
        <dbReference type="SAM" id="Coils"/>
    </source>
</evidence>
<evidence type="ECO:0000256" key="5">
    <source>
        <dbReference type="ARBA" id="ARBA00022692"/>
    </source>
</evidence>
<evidence type="ECO:0000256" key="10">
    <source>
        <dbReference type="ARBA" id="ARBA00023237"/>
    </source>
</evidence>
<dbReference type="PANTHER" id="PTHR34501">
    <property type="entry name" value="PROTEIN YDDL-RELATED"/>
    <property type="match status" value="1"/>
</dbReference>
<dbReference type="Gene3D" id="2.40.160.10">
    <property type="entry name" value="Porin"/>
    <property type="match status" value="1"/>
</dbReference>
<comment type="subcellular location">
    <subcellularLocation>
        <location evidence="1">Cell outer membrane</location>
        <topology evidence="1">Multi-pass membrane protein</topology>
    </subcellularLocation>
</comment>
<reference evidence="14" key="1">
    <citation type="submission" date="2016-11" db="EMBL/GenBank/DDBJ databases">
        <authorList>
            <person name="Varghese N."/>
            <person name="Submissions S."/>
        </authorList>
    </citation>
    <scope>NUCLEOTIDE SEQUENCE [LARGE SCALE GENOMIC DNA]</scope>
    <source>
        <strain evidence="14">GAS401</strain>
    </source>
</reference>
<protein>
    <submittedName>
        <fullName evidence="13">Outer membrane protein (Porin)</fullName>
    </submittedName>
</protein>
<dbReference type="AlphaFoldDB" id="A0A1M7TQ65"/>
<keyword evidence="7" id="KW-0406">Ion transport</keyword>
<keyword evidence="9" id="KW-0472">Membrane</keyword>
<keyword evidence="6 12" id="KW-0732">Signal</keyword>
<evidence type="ECO:0000256" key="12">
    <source>
        <dbReference type="SAM" id="SignalP"/>
    </source>
</evidence>
<dbReference type="InterPro" id="IPR023614">
    <property type="entry name" value="Porin_dom_sf"/>
</dbReference>
<evidence type="ECO:0000256" key="1">
    <source>
        <dbReference type="ARBA" id="ARBA00004571"/>
    </source>
</evidence>
<keyword evidence="11" id="KW-0175">Coiled coil</keyword>
<name>A0A1M7TQ65_9BRAD</name>
<evidence type="ECO:0000256" key="6">
    <source>
        <dbReference type="ARBA" id="ARBA00022729"/>
    </source>
</evidence>
<feature type="coiled-coil region" evidence="11">
    <location>
        <begin position="21"/>
        <end position="55"/>
    </location>
</feature>
<feature type="chain" id="PRO_5013020427" evidence="12">
    <location>
        <begin position="22"/>
        <end position="581"/>
    </location>
</feature>
<gene>
    <name evidence="13" type="ORF">SAMN05444170_2335</name>
</gene>
<dbReference type="EMBL" id="LT670849">
    <property type="protein sequence ID" value="SHN72798.1"/>
    <property type="molecule type" value="Genomic_DNA"/>
</dbReference>
<dbReference type="OrthoDB" id="5932506at2"/>
<keyword evidence="3" id="KW-0813">Transport</keyword>
<evidence type="ECO:0000256" key="7">
    <source>
        <dbReference type="ARBA" id="ARBA00023065"/>
    </source>
</evidence>
<dbReference type="PANTHER" id="PTHR34501:SF9">
    <property type="entry name" value="MAJOR OUTER MEMBRANE PROTEIN P.IA"/>
    <property type="match status" value="1"/>
</dbReference>
<proteinExistence type="predicted"/>
<keyword evidence="5" id="KW-0812">Transmembrane</keyword>
<keyword evidence="4" id="KW-1134">Transmembrane beta strand</keyword>
<organism evidence="13 14">
    <name type="scientific">Bradyrhizobium erythrophlei</name>
    <dbReference type="NCBI Taxonomy" id="1437360"/>
    <lineage>
        <taxon>Bacteria</taxon>
        <taxon>Pseudomonadati</taxon>
        <taxon>Pseudomonadota</taxon>
        <taxon>Alphaproteobacteria</taxon>
        <taxon>Hyphomicrobiales</taxon>
        <taxon>Nitrobacteraceae</taxon>
        <taxon>Bradyrhizobium</taxon>
    </lineage>
</organism>
<feature type="signal peptide" evidence="12">
    <location>
        <begin position="1"/>
        <end position="21"/>
    </location>
</feature>
<dbReference type="SUPFAM" id="SSF56935">
    <property type="entry name" value="Porins"/>
    <property type="match status" value="1"/>
</dbReference>
<dbReference type="Proteomes" id="UP000184096">
    <property type="component" value="Chromosome I"/>
</dbReference>
<dbReference type="GO" id="GO:0015288">
    <property type="term" value="F:porin activity"/>
    <property type="evidence" value="ECO:0007669"/>
    <property type="project" value="UniProtKB-KW"/>
</dbReference>
<dbReference type="GO" id="GO:0046930">
    <property type="term" value="C:pore complex"/>
    <property type="evidence" value="ECO:0007669"/>
    <property type="project" value="UniProtKB-KW"/>
</dbReference>
<dbReference type="RefSeq" id="WP_072818011.1">
    <property type="nucleotide sequence ID" value="NZ_LT670849.1"/>
</dbReference>
<dbReference type="InterPro" id="IPR050298">
    <property type="entry name" value="Gram-neg_bact_OMP"/>
</dbReference>